<evidence type="ECO:0000313" key="9">
    <source>
        <dbReference type="Proteomes" id="UP001419268"/>
    </source>
</evidence>
<feature type="domain" description="Nodulin-like" evidence="6">
    <location>
        <begin position="1"/>
        <end position="113"/>
    </location>
</feature>
<feature type="transmembrane region" description="Helical" evidence="5">
    <location>
        <begin position="30"/>
        <end position="47"/>
    </location>
</feature>
<evidence type="ECO:0000259" key="7">
    <source>
        <dbReference type="Pfam" id="PF23262"/>
    </source>
</evidence>
<evidence type="ECO:0000313" key="8">
    <source>
        <dbReference type="EMBL" id="KAK9149581.1"/>
    </source>
</evidence>
<evidence type="ECO:0000259" key="6">
    <source>
        <dbReference type="Pfam" id="PF06813"/>
    </source>
</evidence>
<dbReference type="InterPro" id="IPR036259">
    <property type="entry name" value="MFS_trans_sf"/>
</dbReference>
<dbReference type="PANTHER" id="PTHR21576">
    <property type="entry name" value="UNCHARACTERIZED NODULIN-LIKE PROTEIN"/>
    <property type="match status" value="1"/>
</dbReference>
<evidence type="ECO:0000256" key="1">
    <source>
        <dbReference type="ARBA" id="ARBA00004141"/>
    </source>
</evidence>
<dbReference type="InterPro" id="IPR056555">
    <property type="entry name" value="NFD4_C"/>
</dbReference>
<dbReference type="Proteomes" id="UP001419268">
    <property type="component" value="Unassembled WGS sequence"/>
</dbReference>
<feature type="transmembrane region" description="Helical" evidence="5">
    <location>
        <begin position="67"/>
        <end position="84"/>
    </location>
</feature>
<proteinExistence type="predicted"/>
<sequence length="416" mass="46267">MGLLKGFTGVSGAIMTQVYLAVYGDDSTSLILLVGWLPAAFSIAFLFTLRKIQVARQDNEIRVFNHYLYVALSMAFFSMLMTILQKEIKFSHIAYVASASVLCSMLLIPLGIAIRQELQLWGLNQLKPVIINPLELVKIDQQVLSPLRQPPRQDASCCDRPKRGEDFTILQALFSFDMILILVATFCGLGVNLTAMDNVGQIGESLGYQIHTVSTFVSLVSIWNFCGRVFAGFVSDILIEKYHLPRPAMIAAVQAFSSVAHLLVAIPFFNGSIYVSSIIVGFCYGAQMTLLYTIISELFGLKRFATLFNVGQLAVPLGSYVFNVKICGFLYDKEALKQLAEKGLVRIPGKELTCLGTQCYRRSFLLMAAVSLVGALCTTLLVYRTRNFYKGDIYKKFKDENEKLKGEEQEVDGQHA</sequence>
<feature type="transmembrane region" description="Helical" evidence="5">
    <location>
        <begin position="90"/>
        <end position="114"/>
    </location>
</feature>
<keyword evidence="4 5" id="KW-0472">Membrane</keyword>
<evidence type="ECO:0000256" key="3">
    <source>
        <dbReference type="ARBA" id="ARBA00022989"/>
    </source>
</evidence>
<evidence type="ECO:0000256" key="4">
    <source>
        <dbReference type="ARBA" id="ARBA00023136"/>
    </source>
</evidence>
<dbReference type="Pfam" id="PF23262">
    <property type="entry name" value="NFD4_C"/>
    <property type="match status" value="1"/>
</dbReference>
<reference evidence="8 9" key="1">
    <citation type="submission" date="2024-01" db="EMBL/GenBank/DDBJ databases">
        <title>Genome assemblies of Stephania.</title>
        <authorList>
            <person name="Yang L."/>
        </authorList>
    </citation>
    <scope>NUCLEOTIDE SEQUENCE [LARGE SCALE GENOMIC DNA]</scope>
    <source>
        <strain evidence="8">JXDWG</strain>
        <tissue evidence="8">Leaf</tissue>
    </source>
</reference>
<comment type="subcellular location">
    <subcellularLocation>
        <location evidence="1">Membrane</location>
        <topology evidence="1">Multi-pass membrane protein</topology>
    </subcellularLocation>
</comment>
<accession>A0AAP0KBG9</accession>
<feature type="transmembrane region" description="Helical" evidence="5">
    <location>
        <begin position="247"/>
        <end position="268"/>
    </location>
</feature>
<evidence type="ECO:0000256" key="2">
    <source>
        <dbReference type="ARBA" id="ARBA00022692"/>
    </source>
</evidence>
<dbReference type="InterPro" id="IPR010658">
    <property type="entry name" value="Nodulin-like"/>
</dbReference>
<dbReference type="Pfam" id="PF06813">
    <property type="entry name" value="Nodulin-like"/>
    <property type="match status" value="1"/>
</dbReference>
<dbReference type="SUPFAM" id="SSF103473">
    <property type="entry name" value="MFS general substrate transporter"/>
    <property type="match status" value="1"/>
</dbReference>
<feature type="transmembrane region" description="Helical" evidence="5">
    <location>
        <begin position="274"/>
        <end position="295"/>
    </location>
</feature>
<evidence type="ECO:0000256" key="5">
    <source>
        <dbReference type="SAM" id="Phobius"/>
    </source>
</evidence>
<dbReference type="PANTHER" id="PTHR21576:SF29">
    <property type="entry name" value="NODULIN-LIKE DOMAIN-CONTAINING PROTEIN"/>
    <property type="match status" value="1"/>
</dbReference>
<dbReference type="Gene3D" id="1.20.1250.20">
    <property type="entry name" value="MFS general substrate transporter like domains"/>
    <property type="match status" value="1"/>
</dbReference>
<feature type="transmembrane region" description="Helical" evidence="5">
    <location>
        <begin position="213"/>
        <end position="235"/>
    </location>
</feature>
<keyword evidence="2 5" id="KW-0812">Transmembrane</keyword>
<keyword evidence="3 5" id="KW-1133">Transmembrane helix</keyword>
<organism evidence="8 9">
    <name type="scientific">Stephania cephalantha</name>
    <dbReference type="NCBI Taxonomy" id="152367"/>
    <lineage>
        <taxon>Eukaryota</taxon>
        <taxon>Viridiplantae</taxon>
        <taxon>Streptophyta</taxon>
        <taxon>Embryophyta</taxon>
        <taxon>Tracheophyta</taxon>
        <taxon>Spermatophyta</taxon>
        <taxon>Magnoliopsida</taxon>
        <taxon>Ranunculales</taxon>
        <taxon>Menispermaceae</taxon>
        <taxon>Menispermoideae</taxon>
        <taxon>Cissampelideae</taxon>
        <taxon>Stephania</taxon>
    </lineage>
</organism>
<feature type="transmembrane region" description="Helical" evidence="5">
    <location>
        <begin position="169"/>
        <end position="193"/>
    </location>
</feature>
<comment type="caution">
    <text evidence="8">The sequence shown here is derived from an EMBL/GenBank/DDBJ whole genome shotgun (WGS) entry which is preliminary data.</text>
</comment>
<evidence type="ECO:0008006" key="10">
    <source>
        <dbReference type="Google" id="ProtNLM"/>
    </source>
</evidence>
<keyword evidence="9" id="KW-1185">Reference proteome</keyword>
<protein>
    <recommendedName>
        <fullName evidence="10">Nodulin-like domain-containing protein</fullName>
    </recommendedName>
</protein>
<gene>
    <name evidence="8" type="ORF">Scep_008338</name>
</gene>
<feature type="domain" description="NFD4 C-terminal" evidence="7">
    <location>
        <begin position="177"/>
        <end position="389"/>
    </location>
</feature>
<dbReference type="GO" id="GO:0016020">
    <property type="term" value="C:membrane"/>
    <property type="evidence" value="ECO:0007669"/>
    <property type="project" value="UniProtKB-SubCell"/>
</dbReference>
<name>A0AAP0KBG9_9MAGN</name>
<feature type="transmembrane region" description="Helical" evidence="5">
    <location>
        <begin position="364"/>
        <end position="383"/>
    </location>
</feature>
<dbReference type="EMBL" id="JBBNAG010000003">
    <property type="protein sequence ID" value="KAK9149581.1"/>
    <property type="molecule type" value="Genomic_DNA"/>
</dbReference>
<dbReference type="AlphaFoldDB" id="A0AAP0KBG9"/>